<evidence type="ECO:0000313" key="1">
    <source>
        <dbReference type="EMBL" id="EJW05192.1"/>
    </source>
</evidence>
<evidence type="ECO:0000313" key="2">
    <source>
        <dbReference type="Proteomes" id="UP000003163"/>
    </source>
</evidence>
<dbReference type="AlphaFoldDB" id="J9DV74"/>
<keyword evidence="2" id="KW-1185">Reference proteome</keyword>
<proteinExistence type="predicted"/>
<accession>J9DV74</accession>
<dbReference type="InParanoid" id="J9DV74"/>
<protein>
    <submittedName>
        <fullName evidence="1">Uncharacterized protein</fullName>
    </submittedName>
</protein>
<dbReference type="VEuPathDB" id="MicrosporidiaDB:EDEG_00724"/>
<name>J9DV74_EDHAE</name>
<gene>
    <name evidence="1" type="ORF">EDEG_00724</name>
</gene>
<reference evidence="1 2" key="1">
    <citation type="submission" date="2011-08" db="EMBL/GenBank/DDBJ databases">
        <authorList>
            <person name="Liu Z.J."/>
            <person name="Shi F.L."/>
            <person name="Lu J.Q."/>
            <person name="Li M."/>
            <person name="Wang Z.L."/>
        </authorList>
    </citation>
    <scope>NUCLEOTIDE SEQUENCE [LARGE SCALE GENOMIC DNA]</scope>
    <source>
        <strain evidence="1 2">USNM 41457</strain>
    </source>
</reference>
<dbReference type="HOGENOM" id="CLU_522770_0_0_1"/>
<reference evidence="2" key="2">
    <citation type="submission" date="2015-07" db="EMBL/GenBank/DDBJ databases">
        <title>Contrasting host-pathogen interactions and genome evolution in two generalist and specialist microsporidian pathogens of mosquitoes.</title>
        <authorList>
            <consortium name="The Broad Institute Genomics Platform"/>
            <consortium name="The Broad Institute Genome Sequencing Center for Infectious Disease"/>
            <person name="Cuomo C.A."/>
            <person name="Sanscrainte N.D."/>
            <person name="Goldberg J.M."/>
            <person name="Heiman D."/>
            <person name="Young S."/>
            <person name="Zeng Q."/>
            <person name="Becnel J.J."/>
            <person name="Birren B.W."/>
        </authorList>
    </citation>
    <scope>NUCLEOTIDE SEQUENCE [LARGE SCALE GENOMIC DNA]</scope>
    <source>
        <strain evidence="2">USNM 41457</strain>
    </source>
</reference>
<comment type="caution">
    <text evidence="1">The sequence shown here is derived from an EMBL/GenBank/DDBJ whole genome shotgun (WGS) entry which is preliminary data.</text>
</comment>
<dbReference type="Proteomes" id="UP000003163">
    <property type="component" value="Unassembled WGS sequence"/>
</dbReference>
<sequence>MNNISKDVTTSNNNPILVPTPFQNFSDKLSSITNEIIEDGKLTKNNNKKEEFLHKYKAPEILESKKENIYESIEDKKEDKTIYTFAQNENCRISPIISTEFDKKMTKKNVFFSGGEKFNKNKPIFKNEQTKNNMHVDDYTSDNKNPEQQKLVQSVKNVFNNLRKERMTNKTNKNGDDSIHPLTNDNNNKYISRIDFLHFKNNIIKNTANKTIKDKNIFDLNIEENSVVTKCNANDDNQFDLNPFKNKACEMQKKKTINKPIKNTFEISENSTKIQNDIVLINSKTSNLHENLTYECSESRKKELIFKNIPYYNNETKNTIFQDVNRNKNTNHPAKEIFTDINRLSKDQNMKVDKKLGDFLHKSYINDFDKSNKNLSNNITIISTQSKIIKNSSVEINSNEILSTLEKTKQIASEISSKNIFNNENLKSDLNINFVKMTEKEQVPISILPFTKPKEVTSLQSSKKTATKRNNREERRKILNEYYKGITIHNFQSTVNVRYVEETEKKKISLLRRIFTKIFGL</sequence>
<organism evidence="1 2">
    <name type="scientific">Edhazardia aedis (strain USNM 41457)</name>
    <name type="common">Microsporidian parasite</name>
    <dbReference type="NCBI Taxonomy" id="1003232"/>
    <lineage>
        <taxon>Eukaryota</taxon>
        <taxon>Fungi</taxon>
        <taxon>Fungi incertae sedis</taxon>
        <taxon>Microsporidia</taxon>
        <taxon>Edhazardia</taxon>
    </lineage>
</organism>
<dbReference type="EMBL" id="AFBI03000008">
    <property type="protein sequence ID" value="EJW05192.1"/>
    <property type="molecule type" value="Genomic_DNA"/>
</dbReference>